<comment type="similarity">
    <text evidence="1">Belongs to the UDP-glycosyltransferase family.</text>
</comment>
<dbReference type="EC" id="2.4.1.17" evidence="2"/>
<evidence type="ECO:0000256" key="3">
    <source>
        <dbReference type="ARBA" id="ARBA00022676"/>
    </source>
</evidence>
<evidence type="ECO:0000313" key="6">
    <source>
        <dbReference type="WBParaSite" id="scaffold3870_cov205.g7255"/>
    </source>
</evidence>
<dbReference type="InterPro" id="IPR050271">
    <property type="entry name" value="UDP-glycosyltransferase"/>
</dbReference>
<evidence type="ECO:0000313" key="5">
    <source>
        <dbReference type="Proteomes" id="UP000887561"/>
    </source>
</evidence>
<dbReference type="WBParaSite" id="scaffold3870_cov205.g7255">
    <property type="protein sequence ID" value="scaffold3870_cov205.g7255"/>
    <property type="gene ID" value="scaffold3870_cov205.g7255"/>
</dbReference>
<reference evidence="6" key="1">
    <citation type="submission" date="2022-11" db="UniProtKB">
        <authorList>
            <consortium name="WormBaseParasite"/>
        </authorList>
    </citation>
    <scope>IDENTIFICATION</scope>
</reference>
<proteinExistence type="inferred from homology"/>
<dbReference type="Gene3D" id="3.40.50.2000">
    <property type="entry name" value="Glycogen Phosphorylase B"/>
    <property type="match status" value="1"/>
</dbReference>
<keyword evidence="4" id="KW-0808">Transferase</keyword>
<dbReference type="GO" id="GO:0015020">
    <property type="term" value="F:glucuronosyltransferase activity"/>
    <property type="evidence" value="ECO:0007669"/>
    <property type="project" value="UniProtKB-EC"/>
</dbReference>
<protein>
    <recommendedName>
        <fullName evidence="2">glucuronosyltransferase</fullName>
        <ecNumber evidence="2">2.4.1.17</ecNumber>
    </recommendedName>
</protein>
<sequence length="278" mass="32840">MLVYSNKYKDMPKGDFNIIKIPVDEKYYNKSKPGAEMDDYRRNRKYRYLGIYEEIIKNVEIEIPNVEKKQPIHDWLKKQKYLFGIAEFEMMAGSFVIFKDLGIKKTFDVMNTAFYGRFAQFYFDDIKNRLANPGEWDPVNGILKNKKRSQETQKEHKKTFARLLKKFGEGYEFYEELKDKNPLKDDNEACIVYVSFGTVVEDETFKNNLEKMLQAMYAGVPLICIPFDNDQFYLSSLAEYLGIGIYVKNDETFGDKFEKALKNFLNRNKTNIRKIVKS</sequence>
<dbReference type="Proteomes" id="UP000887561">
    <property type="component" value="Unplaced"/>
</dbReference>
<evidence type="ECO:0000256" key="1">
    <source>
        <dbReference type="ARBA" id="ARBA00009995"/>
    </source>
</evidence>
<dbReference type="AlphaFoldDB" id="A0A915MJM2"/>
<keyword evidence="3" id="KW-0328">Glycosyltransferase</keyword>
<dbReference type="PANTHER" id="PTHR48043:SF145">
    <property type="entry name" value="FI06409P-RELATED"/>
    <property type="match status" value="1"/>
</dbReference>
<evidence type="ECO:0000256" key="4">
    <source>
        <dbReference type="ARBA" id="ARBA00022679"/>
    </source>
</evidence>
<accession>A0A915MJM2</accession>
<name>A0A915MJM2_MELJA</name>
<organism evidence="5 6">
    <name type="scientific">Meloidogyne javanica</name>
    <name type="common">Root-knot nematode worm</name>
    <dbReference type="NCBI Taxonomy" id="6303"/>
    <lineage>
        <taxon>Eukaryota</taxon>
        <taxon>Metazoa</taxon>
        <taxon>Ecdysozoa</taxon>
        <taxon>Nematoda</taxon>
        <taxon>Chromadorea</taxon>
        <taxon>Rhabditida</taxon>
        <taxon>Tylenchina</taxon>
        <taxon>Tylenchomorpha</taxon>
        <taxon>Tylenchoidea</taxon>
        <taxon>Meloidogynidae</taxon>
        <taxon>Meloidogyninae</taxon>
        <taxon>Meloidogyne</taxon>
        <taxon>Meloidogyne incognita group</taxon>
    </lineage>
</organism>
<evidence type="ECO:0000256" key="2">
    <source>
        <dbReference type="ARBA" id="ARBA00012544"/>
    </source>
</evidence>
<dbReference type="PANTHER" id="PTHR48043">
    <property type="entry name" value="EG:EG0003.4 PROTEIN-RELATED"/>
    <property type="match status" value="1"/>
</dbReference>
<keyword evidence="5" id="KW-1185">Reference proteome</keyword>
<dbReference type="SUPFAM" id="SSF53756">
    <property type="entry name" value="UDP-Glycosyltransferase/glycogen phosphorylase"/>
    <property type="match status" value="1"/>
</dbReference>